<organism evidence="2 3">
    <name type="scientific">Rotaria sordida</name>
    <dbReference type="NCBI Taxonomy" id="392033"/>
    <lineage>
        <taxon>Eukaryota</taxon>
        <taxon>Metazoa</taxon>
        <taxon>Spiralia</taxon>
        <taxon>Gnathifera</taxon>
        <taxon>Rotifera</taxon>
        <taxon>Eurotatoria</taxon>
        <taxon>Bdelloidea</taxon>
        <taxon>Philodinida</taxon>
        <taxon>Philodinidae</taxon>
        <taxon>Rotaria</taxon>
    </lineage>
</organism>
<evidence type="ECO:0000313" key="2">
    <source>
        <dbReference type="EMBL" id="CAF1518338.1"/>
    </source>
</evidence>
<accession>A0A815UDJ6</accession>
<evidence type="ECO:0000313" key="3">
    <source>
        <dbReference type="Proteomes" id="UP000663864"/>
    </source>
</evidence>
<comment type="caution">
    <text evidence="2">The sequence shown here is derived from an EMBL/GenBank/DDBJ whole genome shotgun (WGS) entry which is preliminary data.</text>
</comment>
<name>A0A815UDJ6_9BILA</name>
<dbReference type="AlphaFoldDB" id="A0A815UDJ6"/>
<dbReference type="EMBL" id="CAJNOT010008452">
    <property type="protein sequence ID" value="CAF1518338.1"/>
    <property type="molecule type" value="Genomic_DNA"/>
</dbReference>
<proteinExistence type="predicted"/>
<gene>
    <name evidence="2" type="ORF">ZHD862_LOCUS38260</name>
</gene>
<sequence>MSLKRKMIDTATGASPPWPSTREMASSPINFRSSMEVIASDDFHDCSTTMNQGRCNTKEHIVMNEMNNRQLTSPFPSPVTDQSNNNTPVLSSVISSKPVPLMSIEMNERRFYSTSDSPTPMNIINKRNNSNRYWPVDPVHQYNIRNHQKKLHSYRRYKSHHYQHRFYCRQCAKCADKKSHTTTSGNT</sequence>
<feature type="region of interest" description="Disordered" evidence="1">
    <location>
        <begin position="1"/>
        <end position="23"/>
    </location>
</feature>
<reference evidence="2" key="1">
    <citation type="submission" date="2021-02" db="EMBL/GenBank/DDBJ databases">
        <authorList>
            <person name="Nowell W R."/>
        </authorList>
    </citation>
    <scope>NUCLEOTIDE SEQUENCE</scope>
</reference>
<protein>
    <submittedName>
        <fullName evidence="2">Uncharacterized protein</fullName>
    </submittedName>
</protein>
<evidence type="ECO:0000256" key="1">
    <source>
        <dbReference type="SAM" id="MobiDB-lite"/>
    </source>
</evidence>
<dbReference type="Proteomes" id="UP000663864">
    <property type="component" value="Unassembled WGS sequence"/>
</dbReference>